<reference evidence="2 3" key="1">
    <citation type="submission" date="2018-05" db="EMBL/GenBank/DDBJ databases">
        <title>Genome sequencing and assembly of the regulated plant pathogen Lachnellula willkommii and related sister species for the development of diagnostic species identification markers.</title>
        <authorList>
            <person name="Giroux E."/>
            <person name="Bilodeau G."/>
        </authorList>
    </citation>
    <scope>NUCLEOTIDE SEQUENCE [LARGE SCALE GENOMIC DNA]</scope>
    <source>
        <strain evidence="2 3">CBS 197.66</strain>
    </source>
</reference>
<dbReference type="InterPro" id="IPR011008">
    <property type="entry name" value="Dimeric_a/b-barrel"/>
</dbReference>
<accession>A0A8H8UBS0</accession>
<feature type="compositionally biased region" description="Pro residues" evidence="1">
    <location>
        <begin position="14"/>
        <end position="24"/>
    </location>
</feature>
<gene>
    <name evidence="2" type="ORF">LSUB1_G004978</name>
</gene>
<proteinExistence type="predicted"/>
<evidence type="ECO:0000256" key="1">
    <source>
        <dbReference type="SAM" id="MobiDB-lite"/>
    </source>
</evidence>
<sequence length="160" mass="17659">MSISTSLHHLTPNPQVPFPHPPNPTLHTNKSSKNKNNGHLDSPSTTSSSALEIRVASNNPRPTRKIRKRELKSGRLKHFQGLAPKIESGFWKMGGAILSSPPLANEPLAFAGSAMVCLAASKEEIIELLKADIYSENEVWDFSKLQIYPYKCAFRAPLDT</sequence>
<dbReference type="AlphaFoldDB" id="A0A8H8UBS0"/>
<dbReference type="OrthoDB" id="5519740at2759"/>
<protein>
    <recommendedName>
        <fullName evidence="4">YCII-related domain-containing protein</fullName>
    </recommendedName>
</protein>
<comment type="caution">
    <text evidence="2">The sequence shown here is derived from an EMBL/GenBank/DDBJ whole genome shotgun (WGS) entry which is preliminary data.</text>
</comment>
<feature type="compositionally biased region" description="Polar residues" evidence="1">
    <location>
        <begin position="25"/>
        <end position="61"/>
    </location>
</feature>
<evidence type="ECO:0000313" key="2">
    <source>
        <dbReference type="EMBL" id="TVY37887.1"/>
    </source>
</evidence>
<organism evidence="2 3">
    <name type="scientific">Lachnellula subtilissima</name>
    <dbReference type="NCBI Taxonomy" id="602034"/>
    <lineage>
        <taxon>Eukaryota</taxon>
        <taxon>Fungi</taxon>
        <taxon>Dikarya</taxon>
        <taxon>Ascomycota</taxon>
        <taxon>Pezizomycotina</taxon>
        <taxon>Leotiomycetes</taxon>
        <taxon>Helotiales</taxon>
        <taxon>Lachnaceae</taxon>
        <taxon>Lachnellula</taxon>
    </lineage>
</organism>
<dbReference type="EMBL" id="QGMJ01000319">
    <property type="protein sequence ID" value="TVY37887.1"/>
    <property type="molecule type" value="Genomic_DNA"/>
</dbReference>
<dbReference type="PANTHER" id="PTHR33606:SF3">
    <property type="entry name" value="PROTEIN YCII"/>
    <property type="match status" value="1"/>
</dbReference>
<keyword evidence="3" id="KW-1185">Reference proteome</keyword>
<feature type="compositionally biased region" description="Basic residues" evidence="1">
    <location>
        <begin position="62"/>
        <end position="71"/>
    </location>
</feature>
<evidence type="ECO:0008006" key="4">
    <source>
        <dbReference type="Google" id="ProtNLM"/>
    </source>
</evidence>
<dbReference type="Gene3D" id="3.30.70.1060">
    <property type="entry name" value="Dimeric alpha+beta barrel"/>
    <property type="match status" value="1"/>
</dbReference>
<dbReference type="Proteomes" id="UP000462212">
    <property type="component" value="Unassembled WGS sequence"/>
</dbReference>
<name>A0A8H8UBS0_9HELO</name>
<dbReference type="PANTHER" id="PTHR33606">
    <property type="entry name" value="PROTEIN YCII"/>
    <property type="match status" value="1"/>
</dbReference>
<dbReference type="SUPFAM" id="SSF54909">
    <property type="entry name" value="Dimeric alpha+beta barrel"/>
    <property type="match status" value="1"/>
</dbReference>
<dbReference type="InterPro" id="IPR051807">
    <property type="entry name" value="Sec-metab_biosynth-assoc"/>
</dbReference>
<feature type="region of interest" description="Disordered" evidence="1">
    <location>
        <begin position="1"/>
        <end position="71"/>
    </location>
</feature>
<evidence type="ECO:0000313" key="3">
    <source>
        <dbReference type="Proteomes" id="UP000462212"/>
    </source>
</evidence>